<evidence type="ECO:0000313" key="2">
    <source>
        <dbReference type="EMBL" id="GGK56798.1"/>
    </source>
</evidence>
<feature type="transmembrane region" description="Helical" evidence="1">
    <location>
        <begin position="43"/>
        <end position="61"/>
    </location>
</feature>
<dbReference type="Proteomes" id="UP000612956">
    <property type="component" value="Unassembled WGS sequence"/>
</dbReference>
<organism evidence="2 3">
    <name type="scientific">Nocardia camponoti</name>
    <dbReference type="NCBI Taxonomy" id="1616106"/>
    <lineage>
        <taxon>Bacteria</taxon>
        <taxon>Bacillati</taxon>
        <taxon>Actinomycetota</taxon>
        <taxon>Actinomycetes</taxon>
        <taxon>Mycobacteriales</taxon>
        <taxon>Nocardiaceae</taxon>
        <taxon>Nocardia</taxon>
    </lineage>
</organism>
<reference evidence="2" key="1">
    <citation type="journal article" date="2014" name="Int. J. Syst. Evol. Microbiol.">
        <title>Complete genome sequence of Corynebacterium casei LMG S-19264T (=DSM 44701T), isolated from a smear-ripened cheese.</title>
        <authorList>
            <consortium name="US DOE Joint Genome Institute (JGI-PGF)"/>
            <person name="Walter F."/>
            <person name="Albersmeier A."/>
            <person name="Kalinowski J."/>
            <person name="Ruckert C."/>
        </authorList>
    </citation>
    <scope>NUCLEOTIDE SEQUENCE</scope>
    <source>
        <strain evidence="2">CGMCC 4.7278</strain>
    </source>
</reference>
<sequence length="68" mass="7373">MAEEIKKRRSPSIPMLLTGILALTLATWVFLGTPTPSNAGVLPVGWTVVSVATVVGLLLVLNPRRHRR</sequence>
<name>A0A917VAW5_9NOCA</name>
<accession>A0A917VAW5</accession>
<protein>
    <submittedName>
        <fullName evidence="2">Uncharacterized protein</fullName>
    </submittedName>
</protein>
<evidence type="ECO:0000313" key="3">
    <source>
        <dbReference type="Proteomes" id="UP000612956"/>
    </source>
</evidence>
<feature type="transmembrane region" description="Helical" evidence="1">
    <location>
        <begin position="12"/>
        <end position="31"/>
    </location>
</feature>
<dbReference type="RefSeq" id="WP_188829740.1">
    <property type="nucleotide sequence ID" value="NZ_BMMW01000003.1"/>
</dbReference>
<dbReference type="AlphaFoldDB" id="A0A917VAW5"/>
<comment type="caution">
    <text evidence="2">The sequence shown here is derived from an EMBL/GenBank/DDBJ whole genome shotgun (WGS) entry which is preliminary data.</text>
</comment>
<dbReference type="EMBL" id="BMMW01000003">
    <property type="protein sequence ID" value="GGK56798.1"/>
    <property type="molecule type" value="Genomic_DNA"/>
</dbReference>
<evidence type="ECO:0000256" key="1">
    <source>
        <dbReference type="SAM" id="Phobius"/>
    </source>
</evidence>
<keyword evidence="1" id="KW-0472">Membrane</keyword>
<reference evidence="2" key="2">
    <citation type="submission" date="2020-09" db="EMBL/GenBank/DDBJ databases">
        <authorList>
            <person name="Sun Q."/>
            <person name="Zhou Y."/>
        </authorList>
    </citation>
    <scope>NUCLEOTIDE SEQUENCE</scope>
    <source>
        <strain evidence="2">CGMCC 4.7278</strain>
    </source>
</reference>
<gene>
    <name evidence="2" type="ORF">GCM10011591_31180</name>
</gene>
<keyword evidence="3" id="KW-1185">Reference proteome</keyword>
<proteinExistence type="predicted"/>
<keyword evidence="1" id="KW-0812">Transmembrane</keyword>
<keyword evidence="1" id="KW-1133">Transmembrane helix</keyword>